<comment type="caution">
    <text evidence="1">The sequence shown here is derived from an EMBL/GenBank/DDBJ whole genome shotgun (WGS) entry which is preliminary data.</text>
</comment>
<protein>
    <submittedName>
        <fullName evidence="1">Uncharacterized protein</fullName>
    </submittedName>
</protein>
<dbReference type="Proteomes" id="UP000828390">
    <property type="component" value="Unassembled WGS sequence"/>
</dbReference>
<organism evidence="1 2">
    <name type="scientific">Dreissena polymorpha</name>
    <name type="common">Zebra mussel</name>
    <name type="synonym">Mytilus polymorpha</name>
    <dbReference type="NCBI Taxonomy" id="45954"/>
    <lineage>
        <taxon>Eukaryota</taxon>
        <taxon>Metazoa</taxon>
        <taxon>Spiralia</taxon>
        <taxon>Lophotrochozoa</taxon>
        <taxon>Mollusca</taxon>
        <taxon>Bivalvia</taxon>
        <taxon>Autobranchia</taxon>
        <taxon>Heteroconchia</taxon>
        <taxon>Euheterodonta</taxon>
        <taxon>Imparidentia</taxon>
        <taxon>Neoheterodontei</taxon>
        <taxon>Myida</taxon>
        <taxon>Dreissenoidea</taxon>
        <taxon>Dreissenidae</taxon>
        <taxon>Dreissena</taxon>
    </lineage>
</organism>
<gene>
    <name evidence="1" type="ORF">DPMN_141783</name>
</gene>
<sequence>MRIFKISDYNKQLMCYSCEDMSHLELCDTVKNVAMGKFVRRLIQAQVIAQNVAITITAMGVDAGMKTQDKNDDHCAMPAITCKPFPNARPLDRVINTSHAVSRNLNGWITHTSSLGVWIYRMKYIRNITLLNCSMCLDQLSGLCDDVSHERRSLECDTKWRKPRD</sequence>
<keyword evidence="2" id="KW-1185">Reference proteome</keyword>
<dbReference type="EMBL" id="JAIWYP010000006">
    <property type="protein sequence ID" value="KAH3813328.1"/>
    <property type="molecule type" value="Genomic_DNA"/>
</dbReference>
<proteinExistence type="predicted"/>
<reference evidence="1" key="2">
    <citation type="submission" date="2020-11" db="EMBL/GenBank/DDBJ databases">
        <authorList>
            <person name="McCartney M.A."/>
            <person name="Auch B."/>
            <person name="Kono T."/>
            <person name="Mallez S."/>
            <person name="Becker A."/>
            <person name="Gohl D.M."/>
            <person name="Silverstein K.A.T."/>
            <person name="Koren S."/>
            <person name="Bechman K.B."/>
            <person name="Herman A."/>
            <person name="Abrahante J.E."/>
            <person name="Garbe J."/>
        </authorList>
    </citation>
    <scope>NUCLEOTIDE SEQUENCE</scope>
    <source>
        <strain evidence="1">Duluth1</strain>
        <tissue evidence="1">Whole animal</tissue>
    </source>
</reference>
<evidence type="ECO:0000313" key="2">
    <source>
        <dbReference type="Proteomes" id="UP000828390"/>
    </source>
</evidence>
<reference evidence="1" key="1">
    <citation type="journal article" date="2019" name="bioRxiv">
        <title>The Genome of the Zebra Mussel, Dreissena polymorpha: A Resource for Invasive Species Research.</title>
        <authorList>
            <person name="McCartney M.A."/>
            <person name="Auch B."/>
            <person name="Kono T."/>
            <person name="Mallez S."/>
            <person name="Zhang Y."/>
            <person name="Obille A."/>
            <person name="Becker A."/>
            <person name="Abrahante J.E."/>
            <person name="Garbe J."/>
            <person name="Badalamenti J.P."/>
            <person name="Herman A."/>
            <person name="Mangelson H."/>
            <person name="Liachko I."/>
            <person name="Sullivan S."/>
            <person name="Sone E.D."/>
            <person name="Koren S."/>
            <person name="Silverstein K.A.T."/>
            <person name="Beckman K.B."/>
            <person name="Gohl D.M."/>
        </authorList>
    </citation>
    <scope>NUCLEOTIDE SEQUENCE</scope>
    <source>
        <strain evidence="1">Duluth1</strain>
        <tissue evidence="1">Whole animal</tissue>
    </source>
</reference>
<dbReference type="AlphaFoldDB" id="A0A9D4GDD7"/>
<evidence type="ECO:0000313" key="1">
    <source>
        <dbReference type="EMBL" id="KAH3813328.1"/>
    </source>
</evidence>
<name>A0A9D4GDD7_DREPO</name>
<accession>A0A9D4GDD7</accession>